<name>A0ABY9DCZ3_VITVI</name>
<proteinExistence type="predicted"/>
<organism evidence="1 2">
    <name type="scientific">Vitis vinifera</name>
    <name type="common">Grape</name>
    <dbReference type="NCBI Taxonomy" id="29760"/>
    <lineage>
        <taxon>Eukaryota</taxon>
        <taxon>Viridiplantae</taxon>
        <taxon>Streptophyta</taxon>
        <taxon>Embryophyta</taxon>
        <taxon>Tracheophyta</taxon>
        <taxon>Spermatophyta</taxon>
        <taxon>Magnoliopsida</taxon>
        <taxon>eudicotyledons</taxon>
        <taxon>Gunneridae</taxon>
        <taxon>Pentapetalae</taxon>
        <taxon>rosids</taxon>
        <taxon>Vitales</taxon>
        <taxon>Vitaceae</taxon>
        <taxon>Viteae</taxon>
        <taxon>Vitis</taxon>
    </lineage>
</organism>
<dbReference type="Proteomes" id="UP001227230">
    <property type="component" value="Chromosome 15"/>
</dbReference>
<evidence type="ECO:0000313" key="2">
    <source>
        <dbReference type="Proteomes" id="UP001227230"/>
    </source>
</evidence>
<accession>A0ABY9DCZ3</accession>
<dbReference type="EMBL" id="CP126662">
    <property type="protein sequence ID" value="WKA05575.1"/>
    <property type="molecule type" value="Genomic_DNA"/>
</dbReference>
<reference evidence="1 2" key="1">
    <citation type="journal article" date="2023" name="Hortic Res">
        <title>The complete reference genome for grapevine (Vitis vinifera L.) genetics and breeding.</title>
        <authorList>
            <person name="Shi X."/>
            <person name="Cao S."/>
            <person name="Wang X."/>
            <person name="Huang S."/>
            <person name="Wang Y."/>
            <person name="Liu Z."/>
            <person name="Liu W."/>
            <person name="Leng X."/>
            <person name="Peng Y."/>
            <person name="Wang N."/>
            <person name="Wang Y."/>
            <person name="Ma Z."/>
            <person name="Xu X."/>
            <person name="Zhang F."/>
            <person name="Xue H."/>
            <person name="Zhong H."/>
            <person name="Wang Y."/>
            <person name="Zhang K."/>
            <person name="Velt A."/>
            <person name="Avia K."/>
            <person name="Holtgrawe D."/>
            <person name="Grimplet J."/>
            <person name="Matus J.T."/>
            <person name="Ware D."/>
            <person name="Wu X."/>
            <person name="Wang H."/>
            <person name="Liu C."/>
            <person name="Fang Y."/>
            <person name="Rustenholz C."/>
            <person name="Cheng Z."/>
            <person name="Xiao H."/>
            <person name="Zhou Y."/>
        </authorList>
    </citation>
    <scope>NUCLEOTIDE SEQUENCE [LARGE SCALE GENOMIC DNA]</scope>
    <source>
        <strain evidence="2">cv. Pinot noir / PN40024</strain>
        <tissue evidence="1">Leaf</tissue>
    </source>
</reference>
<protein>
    <submittedName>
        <fullName evidence="1">Uncharacterized protein</fullName>
    </submittedName>
</protein>
<sequence>MAVVGGTIQNAPTAFDGMAHMGTSPWGANGVAIGARPEETETASLTSTNSLLAGRLRFFLLGSGSWVVAVEVVGILRVPPTDMAIAGTVPVPVAAIIAGSACSRSHRMVSPSDLWPSSRVSWKIRAAHVAGIRILRPRPSTFVCRSFVDALFTGGAGLRTCTGIGMATGTTPIAGGAAGDLSSASGSAFNEIAATAATGCSCGCAAEGGSEDGALLSSFL</sequence>
<evidence type="ECO:0000313" key="1">
    <source>
        <dbReference type="EMBL" id="WKA05575.1"/>
    </source>
</evidence>
<gene>
    <name evidence="1" type="ORF">VitviT2T_023536</name>
</gene>
<keyword evidence="2" id="KW-1185">Reference proteome</keyword>